<accession>A0A8S5RB98</accession>
<dbReference type="PANTHER" id="PTHR42146:SF1">
    <property type="entry name" value="OLIGORIBONUCLEASE NRNB"/>
    <property type="match status" value="1"/>
</dbReference>
<evidence type="ECO:0000313" key="1">
    <source>
        <dbReference type="EMBL" id="DAE28623.1"/>
    </source>
</evidence>
<sequence length="218" mass="25664">MIKLFTHSDRDGQGCAVLAKLAFEDNVDIEYCNYDDINDKVKDFCANYCRDRNVREKYEHVYITDISITEELARKINNLSLFEHITLLDHHPTALKLNKFSWCKVSVDNSEGLKTSGTELFYQCLLSTNCFSDKLKSSEYLKRFVELTRDYDTWRWTTLGENGLICKQLNDLMYIYGMDNFTDWCIKGILNKSFPRLSLEDQIVLSIRQQEIENLFRK</sequence>
<organism evidence="1">
    <name type="scientific">virus sp. ctmTa7</name>
    <dbReference type="NCBI Taxonomy" id="2828255"/>
    <lineage>
        <taxon>Viruses</taxon>
    </lineage>
</organism>
<name>A0A8S5RB98_9VIRU</name>
<dbReference type="PANTHER" id="PTHR42146">
    <property type="entry name" value="3',5'-CYCLIC-NUCLEOTIDE PHOSPHODIESTERASE"/>
    <property type="match status" value="1"/>
</dbReference>
<reference evidence="1" key="1">
    <citation type="journal article" date="2021" name="Proc. Natl. Acad. Sci. U.S.A.">
        <title>A Catalog of Tens of Thousands of Viruses from Human Metagenomes Reveals Hidden Associations with Chronic Diseases.</title>
        <authorList>
            <person name="Tisza M.J."/>
            <person name="Buck C.B."/>
        </authorList>
    </citation>
    <scope>NUCLEOTIDE SEQUENCE</scope>
    <source>
        <strain evidence="1">CtmTa7</strain>
    </source>
</reference>
<proteinExistence type="predicted"/>
<dbReference type="EMBL" id="BK059091">
    <property type="protein sequence ID" value="DAE28623.1"/>
    <property type="molecule type" value="Genomic_DNA"/>
</dbReference>
<dbReference type="SUPFAM" id="SSF64182">
    <property type="entry name" value="DHH phosphoesterases"/>
    <property type="match status" value="1"/>
</dbReference>
<dbReference type="InterPro" id="IPR038763">
    <property type="entry name" value="DHH_sf"/>
</dbReference>
<dbReference type="InterPro" id="IPR052968">
    <property type="entry name" value="Nucleotide_metab_enz"/>
</dbReference>
<protein>
    <submittedName>
        <fullName evidence="1">Putative phosphohydrolase</fullName>
    </submittedName>
</protein>